<dbReference type="InterPro" id="IPR013783">
    <property type="entry name" value="Ig-like_fold"/>
</dbReference>
<accession>E0RQT6</accession>
<dbReference type="SUPFAM" id="SSF51445">
    <property type="entry name" value="(Trans)glycosidases"/>
    <property type="match status" value="1"/>
</dbReference>
<evidence type="ECO:0000313" key="2">
    <source>
        <dbReference type="EMBL" id="ADN02992.1"/>
    </source>
</evidence>
<dbReference type="PROSITE" id="PS51257">
    <property type="entry name" value="PROKAR_LIPOPROTEIN"/>
    <property type="match status" value="1"/>
</dbReference>
<gene>
    <name evidence="2" type="ordered locus">STHERM_c20580</name>
</gene>
<dbReference type="PANTHER" id="PTHR31451">
    <property type="match status" value="1"/>
</dbReference>
<dbReference type="HOGENOM" id="CLU_367569_0_0_12"/>
<reference evidence="2 3" key="2">
    <citation type="journal article" date="2010" name="J. Bacteriol.">
        <title>Genome sequence of the polysaccharide-degrading, thermophilic anaerobe Spirochaeta thermophila DSM 6192.</title>
        <authorList>
            <person name="Angelov A."/>
            <person name="Liebl S."/>
            <person name="Ballschmiter M."/>
            <person name="Bomeke M."/>
            <person name="Lehmann R."/>
            <person name="Liesegang H."/>
            <person name="Daniel R."/>
            <person name="Liebl W."/>
        </authorList>
    </citation>
    <scope>NUCLEOTIDE SEQUENCE [LARGE SCALE GENOMIC DNA]</scope>
    <source>
        <strain evidence="3">ATCC 49972 / DSM 6192 / RI 19.B1</strain>
    </source>
</reference>
<dbReference type="AlphaFoldDB" id="E0RQT6"/>
<dbReference type="RefSeq" id="WP_013314831.1">
    <property type="nucleotide sequence ID" value="NC_014484.1"/>
</dbReference>
<reference key="1">
    <citation type="submission" date="2009-08" db="EMBL/GenBank/DDBJ databases">
        <title>The genome sequence of Spirochaeta thermophila DSM6192.</title>
        <authorList>
            <person name="Angelov A."/>
            <person name="Mientus M."/>
            <person name="Wittenberg S."/>
            <person name="Lehmann R."/>
            <person name="Liesegang H."/>
            <person name="Daniel R."/>
            <person name="Liebl W."/>
        </authorList>
    </citation>
    <scope>NUCLEOTIDE SEQUENCE</scope>
    <source>
        <strain>DSM 6192</strain>
    </source>
</reference>
<dbReference type="CAZy" id="GH5">
    <property type="family name" value="Glycoside Hydrolase Family 5"/>
</dbReference>
<sequence length="758" mass="84879">MYRSVGWGVALICLGSLILSSCVSPSGGGKWPEGLLAEESWIDVARWELVRSGGVEEASLRAEGGGLAVSFAQQGEGFVEPRLLLGGADFSSCEALALRLESRIEARLMVSLVLYEGGRVWETPGKSLESGTHLVVFDLWGELFVPGMELPEGSNPLSSVEALGVRIGGLENPAGTVLLEGIASARSDEPPPWTFLVGGDSDGRELLSEVRVVHTPSPEDPLVELSIPLGVIPDNPYDPDEVDVEAVFVSPGGDSYRVAGFYYVPFRSIRRSFGTLLRMAGPGEFRVRFIAPEEGTWVGYVRVNYRGQESRKPLPPFQAPAPGKGYVGRSKRDPRYFSFQDGTPYIPVGSNVAWYDHRGIAAYDVWFSEMARYGANFARVWMPSWGFGIEWSDTGLGNYHRRQRQAWELDRVLRLAEENDIYVMLCLLNHGAFSTSTNPEWSENPYSSTLGGPLESPGAFVSDAEAWKYFSRRLRYIIARWGYSTHIFAWEIWNETDLATGILQNEAFPRWLEEVAEYIRREDLGRHLVTTSYSVPVDAGDPLWYSMDVVQEHRYGLQEWAPYMVGRVLRAREKTDKPYLFGEFGISGDVPDPEGIHWLDGLWGGIFSGAAGSGMLWWWDLYLEHHDLFPLYRGISRFLEGETLEGMEPHEVEYLGPYQIHMLTRDGEVWIWIKDRTFSFEGLVSKAMGVGLENVTWEPLPSTVLRLPLGPGGYRVEWYDPRTGELIGEDEASASDDVLEVVVPEFTQHLAGKVRRVE</sequence>
<dbReference type="EMBL" id="CP001698">
    <property type="protein sequence ID" value="ADN02992.1"/>
    <property type="molecule type" value="Genomic_DNA"/>
</dbReference>
<dbReference type="Pfam" id="PF16586">
    <property type="entry name" value="DUF5060"/>
    <property type="match status" value="1"/>
</dbReference>
<dbReference type="InterPro" id="IPR032260">
    <property type="entry name" value="DUF5060"/>
</dbReference>
<proteinExistence type="predicted"/>
<dbReference type="eggNOG" id="COG3934">
    <property type="taxonomic scope" value="Bacteria"/>
</dbReference>
<name>E0RQT6_WINT6</name>
<dbReference type="GO" id="GO:0004553">
    <property type="term" value="F:hydrolase activity, hydrolyzing O-glycosyl compounds"/>
    <property type="evidence" value="ECO:0007669"/>
    <property type="project" value="InterPro"/>
</dbReference>
<evidence type="ECO:0000313" key="3">
    <source>
        <dbReference type="Proteomes" id="UP000001296"/>
    </source>
</evidence>
<dbReference type="Proteomes" id="UP000001296">
    <property type="component" value="Chromosome"/>
</dbReference>
<dbReference type="Gene3D" id="2.60.40.10">
    <property type="entry name" value="Immunoglobulins"/>
    <property type="match status" value="1"/>
</dbReference>
<protein>
    <recommendedName>
        <fullName evidence="1">DUF5060 domain-containing protein</fullName>
    </recommendedName>
</protein>
<dbReference type="KEGG" id="sta:STHERM_c20580"/>
<feature type="domain" description="DUF5060" evidence="1">
    <location>
        <begin position="234"/>
        <end position="297"/>
    </location>
</feature>
<dbReference type="InterPro" id="IPR017853">
    <property type="entry name" value="GH"/>
</dbReference>
<evidence type="ECO:0000259" key="1">
    <source>
        <dbReference type="Pfam" id="PF16586"/>
    </source>
</evidence>
<dbReference type="InterPro" id="IPR045053">
    <property type="entry name" value="MAN-like"/>
</dbReference>
<dbReference type="PaxDb" id="665571-STHERM_c20580"/>
<organism evidence="2 3">
    <name type="scientific">Winmispira thermophila (strain ATCC 49972 / DSM 6192 / RI 19.B1)</name>
    <name type="common">Spirochaeta thermophila</name>
    <dbReference type="NCBI Taxonomy" id="665571"/>
    <lineage>
        <taxon>Bacteria</taxon>
        <taxon>Pseudomonadati</taxon>
        <taxon>Spirochaetota</taxon>
        <taxon>Spirochaetia</taxon>
        <taxon>Winmispirales</taxon>
        <taxon>Winmispiraceae</taxon>
        <taxon>Winmispira</taxon>
    </lineage>
</organism>
<dbReference type="Gene3D" id="3.20.20.80">
    <property type="entry name" value="Glycosidases"/>
    <property type="match status" value="1"/>
</dbReference>